<feature type="domain" description="TonB-dependent receptor-like beta-barrel" evidence="13">
    <location>
        <begin position="284"/>
        <end position="741"/>
    </location>
</feature>
<dbReference type="PROSITE" id="PS52016">
    <property type="entry name" value="TONB_DEPENDENT_REC_3"/>
    <property type="match status" value="1"/>
</dbReference>
<evidence type="ECO:0000256" key="3">
    <source>
        <dbReference type="ARBA" id="ARBA00022452"/>
    </source>
</evidence>
<dbReference type="InterPro" id="IPR000531">
    <property type="entry name" value="Beta-barrel_TonB"/>
</dbReference>
<evidence type="ECO:0000313" key="15">
    <source>
        <dbReference type="EMBL" id="MFK2854812.1"/>
    </source>
</evidence>
<organism evidence="15 16">
    <name type="scientific">Dyella humi</name>
    <dbReference type="NCBI Taxonomy" id="1770547"/>
    <lineage>
        <taxon>Bacteria</taxon>
        <taxon>Pseudomonadati</taxon>
        <taxon>Pseudomonadota</taxon>
        <taxon>Gammaproteobacteria</taxon>
        <taxon>Lysobacterales</taxon>
        <taxon>Rhodanobacteraceae</taxon>
        <taxon>Dyella</taxon>
    </lineage>
</organism>
<dbReference type="PANTHER" id="PTHR30069:SF53">
    <property type="entry name" value="COLICIN I RECEPTOR-RELATED"/>
    <property type="match status" value="1"/>
</dbReference>
<evidence type="ECO:0000256" key="2">
    <source>
        <dbReference type="ARBA" id="ARBA00022448"/>
    </source>
</evidence>
<dbReference type="RefSeq" id="WP_380010004.1">
    <property type="nucleotide sequence ID" value="NZ_JADIKI010000022.1"/>
</dbReference>
<evidence type="ECO:0000256" key="10">
    <source>
        <dbReference type="PROSITE-ProRule" id="PRU01360"/>
    </source>
</evidence>
<dbReference type="Pfam" id="PF07715">
    <property type="entry name" value="Plug"/>
    <property type="match status" value="1"/>
</dbReference>
<dbReference type="Proteomes" id="UP001620409">
    <property type="component" value="Unassembled WGS sequence"/>
</dbReference>
<comment type="subcellular location">
    <subcellularLocation>
        <location evidence="1 10">Cell outer membrane</location>
        <topology evidence="1 10">Multi-pass membrane protein</topology>
    </subcellularLocation>
</comment>
<dbReference type="CDD" id="cd01347">
    <property type="entry name" value="ligand_gated_channel"/>
    <property type="match status" value="1"/>
</dbReference>
<gene>
    <name evidence="15" type="ORF">ISP18_09445</name>
</gene>
<dbReference type="Pfam" id="PF00593">
    <property type="entry name" value="TonB_dep_Rec_b-barrel"/>
    <property type="match status" value="1"/>
</dbReference>
<comment type="caution">
    <text evidence="15">The sequence shown here is derived from an EMBL/GenBank/DDBJ whole genome shotgun (WGS) entry which is preliminary data.</text>
</comment>
<dbReference type="InterPro" id="IPR037066">
    <property type="entry name" value="Plug_dom_sf"/>
</dbReference>
<evidence type="ECO:0000259" key="14">
    <source>
        <dbReference type="Pfam" id="PF07715"/>
    </source>
</evidence>
<evidence type="ECO:0000256" key="11">
    <source>
        <dbReference type="RuleBase" id="RU003357"/>
    </source>
</evidence>
<evidence type="ECO:0000256" key="6">
    <source>
        <dbReference type="ARBA" id="ARBA00023065"/>
    </source>
</evidence>
<evidence type="ECO:0000256" key="7">
    <source>
        <dbReference type="ARBA" id="ARBA00023077"/>
    </source>
</evidence>
<evidence type="ECO:0000256" key="1">
    <source>
        <dbReference type="ARBA" id="ARBA00004571"/>
    </source>
</evidence>
<feature type="chain" id="PRO_5047110367" evidence="12">
    <location>
        <begin position="26"/>
        <end position="765"/>
    </location>
</feature>
<name>A0ABW8II10_9GAMM</name>
<evidence type="ECO:0000256" key="8">
    <source>
        <dbReference type="ARBA" id="ARBA00023136"/>
    </source>
</evidence>
<keyword evidence="4 10" id="KW-0812">Transmembrane</keyword>
<keyword evidence="6" id="KW-0406">Ion transport</keyword>
<keyword evidence="7 11" id="KW-0798">TonB box</keyword>
<accession>A0ABW8II10</accession>
<evidence type="ECO:0000256" key="5">
    <source>
        <dbReference type="ARBA" id="ARBA00022729"/>
    </source>
</evidence>
<keyword evidence="16" id="KW-1185">Reference proteome</keyword>
<dbReference type="Gene3D" id="2.40.170.20">
    <property type="entry name" value="TonB-dependent receptor, beta-barrel domain"/>
    <property type="match status" value="1"/>
</dbReference>
<evidence type="ECO:0000256" key="9">
    <source>
        <dbReference type="ARBA" id="ARBA00023237"/>
    </source>
</evidence>
<dbReference type="Gene3D" id="2.170.130.10">
    <property type="entry name" value="TonB-dependent receptor, plug domain"/>
    <property type="match status" value="1"/>
</dbReference>
<keyword evidence="3 10" id="KW-1134">Transmembrane beta strand</keyword>
<feature type="signal peptide" evidence="12">
    <location>
        <begin position="1"/>
        <end position="25"/>
    </location>
</feature>
<keyword evidence="2 10" id="KW-0813">Transport</keyword>
<dbReference type="InterPro" id="IPR036942">
    <property type="entry name" value="Beta-barrel_TonB_sf"/>
</dbReference>
<comment type="similarity">
    <text evidence="10 11">Belongs to the TonB-dependent receptor family.</text>
</comment>
<dbReference type="InterPro" id="IPR039426">
    <property type="entry name" value="TonB-dep_rcpt-like"/>
</dbReference>
<proteinExistence type="inferred from homology"/>
<reference evidence="15 16" key="1">
    <citation type="submission" date="2020-10" db="EMBL/GenBank/DDBJ databases">
        <title>Phylogeny of dyella-like bacteria.</title>
        <authorList>
            <person name="Fu J."/>
        </authorList>
    </citation>
    <scope>NUCLEOTIDE SEQUENCE [LARGE SCALE GENOMIC DNA]</scope>
    <source>
        <strain evidence="15 16">DHG40</strain>
    </source>
</reference>
<dbReference type="InterPro" id="IPR012910">
    <property type="entry name" value="Plug_dom"/>
</dbReference>
<keyword evidence="15" id="KW-0675">Receptor</keyword>
<evidence type="ECO:0000313" key="16">
    <source>
        <dbReference type="Proteomes" id="UP001620409"/>
    </source>
</evidence>
<feature type="domain" description="TonB-dependent receptor plug" evidence="14">
    <location>
        <begin position="64"/>
        <end position="175"/>
    </location>
</feature>
<sequence length="765" mass="83063">MPPTPRTNALAALPLAMLASSIAMAQTNQDATTSAHPPKKTTTLAPISVSAPTRVPPGLAPDFPATQVSVTAAQIDATINAVDVEDAARYMPSIFIRKRNMGDTQPVIATRNWGVNSSARTLVYVDDIPISALIADNNTIGAPRWGMVSPDQIDHVDMLYGPYSAAYAGNAMGGVMHIVTRTPDKPEVTIQQTEAIQSYDFYNTRGNYSTSQTSVTAGGRNGKFSWFVGASGLNSFSQPLSYITSGSTPAGTTGTIPALNKVGQTANVLGAGGLLHTRQLNLNGKFAYDITPWLQAAYWVGFWSNHGQSRVQSYLTNAQGAPTYGKSSAFASNDYFVSAHHLMQALSLKTDTKGDFDGSLVITHYDFIKDNQWSPYGVGSNTTFTPNGLLASYGGTNWSTADLQGIWRSQGYSGAHEISVGAHADQYTLANPTYNLTHWQDPSSATSLYAAGRGETTTHALWIQDAWQLAPNWLATIGGRYEKWRASDGFNFSGKTAIYQPGENASDFSPKLTLRWDAAPTWHITASAAKAVRFPTVAELYQLVATGATFTSPNPNLKPERDLSGELAVEHTLDDGFVRASLFQENTRNAMISQTSTLPNYAVPVTFFTNVGAVRNRGIELVADHDNVLVQGLELSGSVTFVDSTILSNDNFVSSTGTTSNGKHVPYVPRWRATAVATYRPTPAWAFTLAGRYSGKQYSTMDNTDNTADVMGSFDTFVVFDLHANYQINEQWSASFGIDNLNNRQYFLYHPFPQRTYVANLKFRL</sequence>
<dbReference type="PANTHER" id="PTHR30069">
    <property type="entry name" value="TONB-DEPENDENT OUTER MEMBRANE RECEPTOR"/>
    <property type="match status" value="1"/>
</dbReference>
<evidence type="ECO:0000259" key="13">
    <source>
        <dbReference type="Pfam" id="PF00593"/>
    </source>
</evidence>
<evidence type="ECO:0000256" key="4">
    <source>
        <dbReference type="ARBA" id="ARBA00022692"/>
    </source>
</evidence>
<dbReference type="SUPFAM" id="SSF56935">
    <property type="entry name" value="Porins"/>
    <property type="match status" value="1"/>
</dbReference>
<evidence type="ECO:0000256" key="12">
    <source>
        <dbReference type="SAM" id="SignalP"/>
    </source>
</evidence>
<keyword evidence="8 10" id="KW-0472">Membrane</keyword>
<keyword evidence="9 10" id="KW-0998">Cell outer membrane</keyword>
<keyword evidence="5 12" id="KW-0732">Signal</keyword>
<dbReference type="EMBL" id="JADIKI010000022">
    <property type="protein sequence ID" value="MFK2854812.1"/>
    <property type="molecule type" value="Genomic_DNA"/>
</dbReference>
<protein>
    <submittedName>
        <fullName evidence="15">TonB-dependent receptor</fullName>
    </submittedName>
</protein>